<dbReference type="AlphaFoldDB" id="A0A077ZWS5"/>
<dbReference type="Proteomes" id="UP000039865">
    <property type="component" value="Unassembled WGS sequence"/>
</dbReference>
<evidence type="ECO:0000313" key="1">
    <source>
        <dbReference type="EMBL" id="CDW72946.1"/>
    </source>
</evidence>
<keyword evidence="2" id="KW-1185">Reference proteome</keyword>
<gene>
    <name evidence="1" type="primary">Contig9238.g9875</name>
    <name evidence="1" type="ORF">STYLEM_1914</name>
</gene>
<reference evidence="1 2" key="1">
    <citation type="submission" date="2014-06" db="EMBL/GenBank/DDBJ databases">
        <authorList>
            <person name="Swart Estienne"/>
        </authorList>
    </citation>
    <scope>NUCLEOTIDE SEQUENCE [LARGE SCALE GENOMIC DNA]</scope>
    <source>
        <strain evidence="1 2">130c</strain>
    </source>
</reference>
<proteinExistence type="predicted"/>
<organism evidence="1 2">
    <name type="scientific">Stylonychia lemnae</name>
    <name type="common">Ciliate</name>
    <dbReference type="NCBI Taxonomy" id="5949"/>
    <lineage>
        <taxon>Eukaryota</taxon>
        <taxon>Sar</taxon>
        <taxon>Alveolata</taxon>
        <taxon>Ciliophora</taxon>
        <taxon>Intramacronucleata</taxon>
        <taxon>Spirotrichea</taxon>
        <taxon>Stichotrichia</taxon>
        <taxon>Sporadotrichida</taxon>
        <taxon>Oxytrichidae</taxon>
        <taxon>Stylonychinae</taxon>
        <taxon>Stylonychia</taxon>
    </lineage>
</organism>
<dbReference type="InParanoid" id="A0A077ZWS5"/>
<sequence length="61" mass="7133">MDSLADGTFVKITRPNVLASIQMELGQIKERQKEKIQKQDLNTILMQNLKQMINKKVEIQY</sequence>
<name>A0A077ZWS5_STYLE</name>
<evidence type="ECO:0000313" key="2">
    <source>
        <dbReference type="Proteomes" id="UP000039865"/>
    </source>
</evidence>
<protein>
    <submittedName>
        <fullName evidence="1">Uncharacterized protein</fullName>
    </submittedName>
</protein>
<accession>A0A077ZWS5</accession>
<dbReference type="EMBL" id="CCKQ01001844">
    <property type="protein sequence ID" value="CDW72946.1"/>
    <property type="molecule type" value="Genomic_DNA"/>
</dbReference>